<dbReference type="EMBL" id="MHQN01000003">
    <property type="protein sequence ID" value="OHA04154.1"/>
    <property type="molecule type" value="Genomic_DNA"/>
</dbReference>
<evidence type="ECO:0000313" key="2">
    <source>
        <dbReference type="Proteomes" id="UP000177177"/>
    </source>
</evidence>
<dbReference type="AlphaFoldDB" id="A0A1G2KY77"/>
<name>A0A1G2KY77_9BACT</name>
<gene>
    <name evidence="1" type="ORF">A3C92_01880</name>
</gene>
<dbReference type="Proteomes" id="UP000177177">
    <property type="component" value="Unassembled WGS sequence"/>
</dbReference>
<accession>A0A1G2KY77</accession>
<organism evidence="1 2">
    <name type="scientific">Candidatus Sungbacteria bacterium RIFCSPHIGHO2_02_FULL_53_17</name>
    <dbReference type="NCBI Taxonomy" id="1802275"/>
    <lineage>
        <taxon>Bacteria</taxon>
        <taxon>Candidatus Sungiibacteriota</taxon>
    </lineage>
</organism>
<sequence length="83" mass="9801">MYATRALVLLRYAGFSRDGQNKQQLANQQVIDEKLANDLYNSLFKKDRLEIPEIAKREIRENREFIEKILKLAKDHPQSKIPM</sequence>
<comment type="caution">
    <text evidence="1">The sequence shown here is derived from an EMBL/GenBank/DDBJ whole genome shotgun (WGS) entry which is preliminary data.</text>
</comment>
<reference evidence="1 2" key="1">
    <citation type="journal article" date="2016" name="Nat. Commun.">
        <title>Thousands of microbial genomes shed light on interconnected biogeochemical processes in an aquifer system.</title>
        <authorList>
            <person name="Anantharaman K."/>
            <person name="Brown C.T."/>
            <person name="Hug L.A."/>
            <person name="Sharon I."/>
            <person name="Castelle C.J."/>
            <person name="Probst A.J."/>
            <person name="Thomas B.C."/>
            <person name="Singh A."/>
            <person name="Wilkins M.J."/>
            <person name="Karaoz U."/>
            <person name="Brodie E.L."/>
            <person name="Williams K.H."/>
            <person name="Hubbard S.S."/>
            <person name="Banfield J.F."/>
        </authorList>
    </citation>
    <scope>NUCLEOTIDE SEQUENCE [LARGE SCALE GENOMIC DNA]</scope>
</reference>
<evidence type="ECO:0000313" key="1">
    <source>
        <dbReference type="EMBL" id="OHA04154.1"/>
    </source>
</evidence>
<protein>
    <submittedName>
        <fullName evidence="1">Uncharacterized protein</fullName>
    </submittedName>
</protein>
<proteinExistence type="predicted"/>